<dbReference type="Gene3D" id="2.60.40.10">
    <property type="entry name" value="Immunoglobulins"/>
    <property type="match status" value="2"/>
</dbReference>
<keyword evidence="1" id="KW-1133">Transmembrane helix</keyword>
<evidence type="ECO:0000256" key="2">
    <source>
        <dbReference type="SAM" id="SignalP"/>
    </source>
</evidence>
<accession>A0AAN9CIH3</accession>
<dbReference type="InterPro" id="IPR013106">
    <property type="entry name" value="Ig_V-set"/>
</dbReference>
<dbReference type="InterPro" id="IPR013783">
    <property type="entry name" value="Ig-like_fold"/>
</dbReference>
<keyword evidence="1" id="KW-0812">Transmembrane</keyword>
<protein>
    <recommendedName>
        <fullName evidence="3">Ig-like domain-containing protein</fullName>
    </recommendedName>
</protein>
<feature type="chain" id="PRO_5043028403" description="Ig-like domain-containing protein" evidence="2">
    <location>
        <begin position="21"/>
        <end position="295"/>
    </location>
</feature>
<organism evidence="4 5">
    <name type="scientific">Phoxinus phoxinus</name>
    <name type="common">Eurasian minnow</name>
    <dbReference type="NCBI Taxonomy" id="58324"/>
    <lineage>
        <taxon>Eukaryota</taxon>
        <taxon>Metazoa</taxon>
        <taxon>Chordata</taxon>
        <taxon>Craniata</taxon>
        <taxon>Vertebrata</taxon>
        <taxon>Euteleostomi</taxon>
        <taxon>Actinopterygii</taxon>
        <taxon>Neopterygii</taxon>
        <taxon>Teleostei</taxon>
        <taxon>Ostariophysi</taxon>
        <taxon>Cypriniformes</taxon>
        <taxon>Leuciscidae</taxon>
        <taxon>Phoxininae</taxon>
        <taxon>Phoxinus</taxon>
    </lineage>
</organism>
<feature type="domain" description="Ig-like" evidence="3">
    <location>
        <begin position="128"/>
        <end position="210"/>
    </location>
</feature>
<evidence type="ECO:0000313" key="5">
    <source>
        <dbReference type="Proteomes" id="UP001364617"/>
    </source>
</evidence>
<reference evidence="4 5" key="1">
    <citation type="submission" date="2024-02" db="EMBL/GenBank/DDBJ databases">
        <title>Chromosome-level genome assembly of the Eurasian Minnow (Phoxinus phoxinus).</title>
        <authorList>
            <person name="Oriowo T.O."/>
            <person name="Martin S."/>
            <person name="Stange M."/>
            <person name="Chrysostomakis Y."/>
            <person name="Brown T."/>
            <person name="Winkler S."/>
            <person name="Kukowka S."/>
            <person name="Myers E.W."/>
            <person name="Bohne A."/>
        </authorList>
    </citation>
    <scope>NUCLEOTIDE SEQUENCE [LARGE SCALE GENOMIC DNA]</scope>
    <source>
        <strain evidence="4">ZFMK-TIS-60720</strain>
        <tissue evidence="4">Whole Organism</tissue>
    </source>
</reference>
<dbReference type="PANTHER" id="PTHR21063">
    <property type="entry name" value="LFA-3"/>
    <property type="match status" value="1"/>
</dbReference>
<sequence>MNHSGSFFGLCLLLLNGVFGAGTEEVKSVSVMEGDSVTLNTDITEVQRDDLILWMFGPEETRIAEIYNQIIKYFNIEIFSERLQMDSKNGSLTIRNIRTEHTGLYKLIISSRGTSYKRFNVTVYARLPFPVITSNSSNCSSSSSRCSLVCSVLNVSDVTLSWYKGISVLSSISVSDLSISLSLPLEIQCLDDSYSCVVSYSFTNRTTHLNSDDLCHTCSAVAQRSSFMMVIAVTLALLAAIALVVGLMCHGRCKHSGEKVKSRDEEVNYAVTTFCALQRTDIISADHTVYSTIVT</sequence>
<dbReference type="Pfam" id="PF07686">
    <property type="entry name" value="V-set"/>
    <property type="match status" value="1"/>
</dbReference>
<comment type="caution">
    <text evidence="4">The sequence shown here is derived from an EMBL/GenBank/DDBJ whole genome shotgun (WGS) entry which is preliminary data.</text>
</comment>
<dbReference type="FunFam" id="2.60.40.10:FF:002431">
    <property type="entry name" value="Si:ch211-222k6.3"/>
    <property type="match status" value="1"/>
</dbReference>
<gene>
    <name evidence="4" type="ORF">R3I93_016977</name>
</gene>
<evidence type="ECO:0000259" key="3">
    <source>
        <dbReference type="PROSITE" id="PS50835"/>
    </source>
</evidence>
<feature type="transmembrane region" description="Helical" evidence="1">
    <location>
        <begin position="227"/>
        <end position="249"/>
    </location>
</feature>
<dbReference type="InterPro" id="IPR036179">
    <property type="entry name" value="Ig-like_dom_sf"/>
</dbReference>
<dbReference type="PANTHER" id="PTHR21063:SF4">
    <property type="entry name" value="CD48 ANTIGEN-RELATED"/>
    <property type="match status" value="1"/>
</dbReference>
<dbReference type="SMART" id="SM00409">
    <property type="entry name" value="IG"/>
    <property type="match status" value="1"/>
</dbReference>
<evidence type="ECO:0000256" key="1">
    <source>
        <dbReference type="SAM" id="Phobius"/>
    </source>
</evidence>
<name>A0AAN9CIH3_9TELE</name>
<dbReference type="InterPro" id="IPR003599">
    <property type="entry name" value="Ig_sub"/>
</dbReference>
<dbReference type="InterPro" id="IPR007110">
    <property type="entry name" value="Ig-like_dom"/>
</dbReference>
<keyword evidence="1" id="KW-0472">Membrane</keyword>
<dbReference type="PROSITE" id="PS50835">
    <property type="entry name" value="IG_LIKE"/>
    <property type="match status" value="1"/>
</dbReference>
<evidence type="ECO:0000313" key="4">
    <source>
        <dbReference type="EMBL" id="KAK7136781.1"/>
    </source>
</evidence>
<dbReference type="Proteomes" id="UP001364617">
    <property type="component" value="Unassembled WGS sequence"/>
</dbReference>
<keyword evidence="5" id="KW-1185">Reference proteome</keyword>
<dbReference type="SUPFAM" id="SSF48726">
    <property type="entry name" value="Immunoglobulin"/>
    <property type="match status" value="1"/>
</dbReference>
<keyword evidence="2" id="KW-0732">Signal</keyword>
<dbReference type="EMBL" id="JAYKXH010000018">
    <property type="protein sequence ID" value="KAK7136781.1"/>
    <property type="molecule type" value="Genomic_DNA"/>
</dbReference>
<dbReference type="AlphaFoldDB" id="A0AAN9CIH3"/>
<feature type="signal peptide" evidence="2">
    <location>
        <begin position="1"/>
        <end position="20"/>
    </location>
</feature>
<proteinExistence type="predicted"/>